<dbReference type="Pfam" id="PF08922">
    <property type="entry name" value="DUF1905"/>
    <property type="match status" value="1"/>
</dbReference>
<reference evidence="1 2" key="1">
    <citation type="journal article" date="2012" name="J. Bacteriol.">
        <title>Complete genome sequence of the broad-host-range strain Sinorhizobium fredii USDA257.</title>
        <authorList>
            <person name="Schuldes J."/>
            <person name="Rodriguez Orbegoso M."/>
            <person name="Schmeisser C."/>
            <person name="Krishnan H.B."/>
            <person name="Daniel R."/>
            <person name="Streit W.R."/>
        </authorList>
    </citation>
    <scope>NUCLEOTIDE SEQUENCE [LARGE SCALE GENOMIC DNA]</scope>
    <source>
        <strain evidence="1 2">USDA 257</strain>
    </source>
</reference>
<proteinExistence type="predicted"/>
<dbReference type="KEGG" id="sfd:USDA257_c15680"/>
<dbReference type="Gene3D" id="2.40.30.100">
    <property type="entry name" value="AF2212/PG0164-like"/>
    <property type="match status" value="1"/>
</dbReference>
<dbReference type="InterPro" id="IPR015018">
    <property type="entry name" value="DUF1905"/>
</dbReference>
<evidence type="ECO:0000313" key="1">
    <source>
        <dbReference type="EMBL" id="AFL50158.1"/>
    </source>
</evidence>
<dbReference type="HOGENOM" id="CLU_154638_1_1_5"/>
<sequence length="133" mass="14574">MDPDASLVDAAESRRKCGAFALFGIAVSGGKARQMEEFEFDAELWLYPGKGGWHFVTLPADIAGQIKFLAEPKKRGWRSEAVNVSTGRTEWTTSIFPDKASGSFLLPVKAEVRQKEKLAAGQSIRIKLSLDDA</sequence>
<dbReference type="Proteomes" id="UP000006180">
    <property type="component" value="Chromosome"/>
</dbReference>
<dbReference type="eggNOG" id="ENOG5032YNP">
    <property type="taxonomic scope" value="Bacteria"/>
</dbReference>
<name>I3X2Q2_SINF2</name>
<dbReference type="STRING" id="1185652.USDA257_c15680"/>
<accession>I3X2Q2</accession>
<dbReference type="RefSeq" id="WP_014762339.1">
    <property type="nucleotide sequence ID" value="NC_018000.1"/>
</dbReference>
<dbReference type="SUPFAM" id="SSF141694">
    <property type="entry name" value="AF2212/PG0164-like"/>
    <property type="match status" value="1"/>
</dbReference>
<gene>
    <name evidence="1" type="ORF">USDA257_c15680</name>
</gene>
<dbReference type="PATRIC" id="fig|1185652.3.peg.1629"/>
<dbReference type="AlphaFoldDB" id="I3X2Q2"/>
<evidence type="ECO:0000313" key="2">
    <source>
        <dbReference type="Proteomes" id="UP000006180"/>
    </source>
</evidence>
<dbReference type="EMBL" id="CP003563">
    <property type="protein sequence ID" value="AFL50158.1"/>
    <property type="molecule type" value="Genomic_DNA"/>
</dbReference>
<organism evidence="1 2">
    <name type="scientific">Sinorhizobium fredii (strain USDA 257)</name>
    <dbReference type="NCBI Taxonomy" id="1185652"/>
    <lineage>
        <taxon>Bacteria</taxon>
        <taxon>Pseudomonadati</taxon>
        <taxon>Pseudomonadota</taxon>
        <taxon>Alphaproteobacteria</taxon>
        <taxon>Hyphomicrobiales</taxon>
        <taxon>Rhizobiaceae</taxon>
        <taxon>Sinorhizobium/Ensifer group</taxon>
        <taxon>Sinorhizobium</taxon>
    </lineage>
</organism>
<dbReference type="InterPro" id="IPR037079">
    <property type="entry name" value="AF2212/PG0164-like_sf"/>
</dbReference>
<protein>
    <recommendedName>
        <fullName evidence="3">DUF1905 domain-containing protein</fullName>
    </recommendedName>
</protein>
<evidence type="ECO:0008006" key="3">
    <source>
        <dbReference type="Google" id="ProtNLM"/>
    </source>
</evidence>